<sequence>LGDKVRSVYNKYLTGNIIFFYNIYTIQEKKMKRVLTFSVLFANLFANTINIPADYSIIQAGINAAEPGDTVLVDEGIYYENLQINKEITLGSYFLLDGDLSHRDATIIDGSSYNENSSPFGSCVLFLPSDNGEAISAKLTGFTIQNGQGTRVRETTDDGVITYYMGGGLMIWYTIPEITFNYIRDNGGAPDSTRAGKSQRGGGGALNNHIDVEFDEDRNGPYDRTVLTRDDEIIFSNNIFENNDSETGNTFESIGYVGEVDFSDSFFDVFSTEYEDVSEYWVVEDEATTDFTGGSGDLEAITHGVWVSPDGTDVSSTFGTEQDPFKTIDYALSRIYPTANDAITINLTEGIFSPSTTGEAFPIIMISYVNLIGQGEELTILDAEQTNTVIYFNKCIYNNISDLTITGGNSSNGGGIFMNASNPTLMHVTISENTAGENGGGMFITLSIPDLSHVMITENNSIIGGGIFLDKFSTANLNYVIISDNNADEGAGIYLTANSDPNLTHVMIVKNSSNFSGGGMYIGDNSSPILMHVTI</sequence>
<protein>
    <submittedName>
        <fullName evidence="1">Uncharacterized protein</fullName>
    </submittedName>
</protein>
<feature type="non-terminal residue" evidence="1">
    <location>
        <position position="535"/>
    </location>
</feature>
<dbReference type="InterPro" id="IPR011050">
    <property type="entry name" value="Pectin_lyase_fold/virulence"/>
</dbReference>
<dbReference type="InterPro" id="IPR012334">
    <property type="entry name" value="Pectin_lyas_fold"/>
</dbReference>
<dbReference type="Gene3D" id="2.160.20.10">
    <property type="entry name" value="Single-stranded right-handed beta-helix, Pectin lyase-like"/>
    <property type="match status" value="2"/>
</dbReference>
<dbReference type="SUPFAM" id="SSF51126">
    <property type="entry name" value="Pectin lyase-like"/>
    <property type="match status" value="2"/>
</dbReference>
<proteinExistence type="predicted"/>
<dbReference type="AlphaFoldDB" id="A0A382EG22"/>
<dbReference type="EMBL" id="UINC01044375">
    <property type="protein sequence ID" value="SVB49746.1"/>
    <property type="molecule type" value="Genomic_DNA"/>
</dbReference>
<organism evidence="1">
    <name type="scientific">marine metagenome</name>
    <dbReference type="NCBI Taxonomy" id="408172"/>
    <lineage>
        <taxon>unclassified sequences</taxon>
        <taxon>metagenomes</taxon>
        <taxon>ecological metagenomes</taxon>
    </lineage>
</organism>
<name>A0A382EG22_9ZZZZ</name>
<evidence type="ECO:0000313" key="1">
    <source>
        <dbReference type="EMBL" id="SVB49746.1"/>
    </source>
</evidence>
<reference evidence="1" key="1">
    <citation type="submission" date="2018-05" db="EMBL/GenBank/DDBJ databases">
        <authorList>
            <person name="Lanie J.A."/>
            <person name="Ng W.-L."/>
            <person name="Kazmierczak K.M."/>
            <person name="Andrzejewski T.M."/>
            <person name="Davidsen T.M."/>
            <person name="Wayne K.J."/>
            <person name="Tettelin H."/>
            <person name="Glass J.I."/>
            <person name="Rusch D."/>
            <person name="Podicherti R."/>
            <person name="Tsui H.-C.T."/>
            <person name="Winkler M.E."/>
        </authorList>
    </citation>
    <scope>NUCLEOTIDE SEQUENCE</scope>
</reference>
<accession>A0A382EG22</accession>
<gene>
    <name evidence="1" type="ORF">METZ01_LOCUS202600</name>
</gene>
<feature type="non-terminal residue" evidence="1">
    <location>
        <position position="1"/>
    </location>
</feature>